<reference evidence="8 9" key="1">
    <citation type="submission" date="2017-12" db="EMBL/GenBank/DDBJ databases">
        <title>Phylogenetic diversity of female urinary microbiome.</title>
        <authorList>
            <person name="Thomas-White K."/>
            <person name="Wolfe A.J."/>
        </authorList>
    </citation>
    <scope>NUCLEOTIDE SEQUENCE [LARGE SCALE GENOMIC DNA]</scope>
    <source>
        <strain evidence="8 9">UMB0682</strain>
    </source>
</reference>
<keyword evidence="6" id="KW-0812">Transmembrane</keyword>
<dbReference type="GO" id="GO:0009254">
    <property type="term" value="P:peptidoglycan turnover"/>
    <property type="evidence" value="ECO:0007669"/>
    <property type="project" value="TreeGrafter"/>
</dbReference>
<evidence type="ECO:0000259" key="7">
    <source>
        <dbReference type="Pfam" id="PF00933"/>
    </source>
</evidence>
<keyword evidence="6" id="KW-1133">Transmembrane helix</keyword>
<evidence type="ECO:0000256" key="2">
    <source>
        <dbReference type="ARBA" id="ARBA00005336"/>
    </source>
</evidence>
<feature type="domain" description="Glycoside hydrolase family 3 N-terminal" evidence="7">
    <location>
        <begin position="123"/>
        <end position="454"/>
    </location>
</feature>
<accession>A0AAP8LSQ0</accession>
<evidence type="ECO:0000313" key="9">
    <source>
        <dbReference type="Proteomes" id="UP000234905"/>
    </source>
</evidence>
<comment type="catalytic activity">
    <reaction evidence="1">
        <text>Hydrolysis of terminal non-reducing N-acetyl-D-hexosamine residues in N-acetyl-beta-D-hexosaminides.</text>
        <dbReference type="EC" id="3.2.1.52"/>
    </reaction>
</comment>
<comment type="caution">
    <text evidence="8">The sequence shown here is derived from an EMBL/GenBank/DDBJ whole genome shotgun (WGS) entry which is preliminary data.</text>
</comment>
<protein>
    <recommendedName>
        <fullName evidence="3">beta-N-acetylhexosaminidase</fullName>
        <ecNumber evidence="3">3.2.1.52</ecNumber>
    </recommendedName>
</protein>
<dbReference type="AlphaFoldDB" id="A0AAP8LSQ0"/>
<feature type="transmembrane region" description="Helical" evidence="6">
    <location>
        <begin position="41"/>
        <end position="65"/>
    </location>
</feature>
<dbReference type="PANTHER" id="PTHR30480">
    <property type="entry name" value="BETA-HEXOSAMINIDASE-RELATED"/>
    <property type="match status" value="1"/>
</dbReference>
<evidence type="ECO:0000256" key="3">
    <source>
        <dbReference type="ARBA" id="ARBA00012663"/>
    </source>
</evidence>
<sequence>MRKQRTRKLQSSPHYVDGRTMQYRSAQHHNQIASVVPRKRFAAILVAIIAIVLLTISMFAAVSVMRSHFFNVSSKTYVSKKTVNPADVAKKLEALKQARKRQARRGIDPNSSVVKNVLSKMSLEDKVAQMFIVKPEELAGTYGTVVSSGSQMQQSFNSIPVGGIMYSRENIQNPNQTQQMISGLQSISESRVSLPALVAVDEEGGTVARVSSNPQMGVNSSPNMRDIGATKKTRKAYKTGAYIGNYLSNLGFNVDFAPVADVITNPDNNLMIKRSFGSNASLVANMTDAFTDGLQEHHVFATYKHFPGHGSTFEDSHKGVTVSNQTPLALRKIDLVPFKDAVDTGVKFIMVSHVSYPKITGDDIPASMSEKIVTGLARKKLGYKGILISDSLGMGAISLRYSPGVAAITGIKAGIDILLSPANLRQAYYSVVNAVRQGDIPESRIDESVKRIIAVKLQIAQQLKSQNVKNSKITK</sequence>
<dbReference type="Pfam" id="PF00933">
    <property type="entry name" value="Glyco_hydro_3"/>
    <property type="match status" value="1"/>
</dbReference>
<organism evidence="8 9">
    <name type="scientific">Gardnerella vaginalis</name>
    <dbReference type="NCBI Taxonomy" id="2702"/>
    <lineage>
        <taxon>Bacteria</taxon>
        <taxon>Bacillati</taxon>
        <taxon>Actinomycetota</taxon>
        <taxon>Actinomycetes</taxon>
        <taxon>Bifidobacteriales</taxon>
        <taxon>Bifidobacteriaceae</taxon>
        <taxon>Gardnerella</taxon>
    </lineage>
</organism>
<dbReference type="PANTHER" id="PTHR30480:SF13">
    <property type="entry name" value="BETA-HEXOSAMINIDASE"/>
    <property type="match status" value="1"/>
</dbReference>
<keyword evidence="4 8" id="KW-0378">Hydrolase</keyword>
<dbReference type="InterPro" id="IPR001764">
    <property type="entry name" value="Glyco_hydro_3_N"/>
</dbReference>
<dbReference type="EMBL" id="PKJN01000001">
    <property type="protein sequence ID" value="PKZ60339.1"/>
    <property type="molecule type" value="Genomic_DNA"/>
</dbReference>
<keyword evidence="6" id="KW-0472">Membrane</keyword>
<evidence type="ECO:0000313" key="8">
    <source>
        <dbReference type="EMBL" id="PKZ60339.1"/>
    </source>
</evidence>
<proteinExistence type="inferred from homology"/>
<gene>
    <name evidence="8" type="ORF">CYJ61_02860</name>
</gene>
<evidence type="ECO:0000256" key="1">
    <source>
        <dbReference type="ARBA" id="ARBA00001231"/>
    </source>
</evidence>
<dbReference type="EC" id="3.2.1.52" evidence="3"/>
<dbReference type="GO" id="GO:0005975">
    <property type="term" value="P:carbohydrate metabolic process"/>
    <property type="evidence" value="ECO:0007669"/>
    <property type="project" value="InterPro"/>
</dbReference>
<dbReference type="InterPro" id="IPR036962">
    <property type="entry name" value="Glyco_hydro_3_N_sf"/>
</dbReference>
<evidence type="ECO:0000256" key="6">
    <source>
        <dbReference type="SAM" id="Phobius"/>
    </source>
</evidence>
<name>A0AAP8LSQ0_GARVA</name>
<evidence type="ECO:0000256" key="4">
    <source>
        <dbReference type="ARBA" id="ARBA00022801"/>
    </source>
</evidence>
<keyword evidence="5" id="KW-0326">Glycosidase</keyword>
<dbReference type="InterPro" id="IPR050226">
    <property type="entry name" value="NagZ_Beta-hexosaminidase"/>
</dbReference>
<evidence type="ECO:0000256" key="5">
    <source>
        <dbReference type="ARBA" id="ARBA00023295"/>
    </source>
</evidence>
<comment type="similarity">
    <text evidence="2">Belongs to the glycosyl hydrolase 3 family.</text>
</comment>
<dbReference type="SUPFAM" id="SSF51445">
    <property type="entry name" value="(Trans)glycosidases"/>
    <property type="match status" value="1"/>
</dbReference>
<dbReference type="InterPro" id="IPR017853">
    <property type="entry name" value="GH"/>
</dbReference>
<dbReference type="GO" id="GO:0004563">
    <property type="term" value="F:beta-N-acetylhexosaminidase activity"/>
    <property type="evidence" value="ECO:0007669"/>
    <property type="project" value="UniProtKB-EC"/>
</dbReference>
<dbReference type="Proteomes" id="UP000234905">
    <property type="component" value="Unassembled WGS sequence"/>
</dbReference>
<dbReference type="Gene3D" id="3.20.20.300">
    <property type="entry name" value="Glycoside hydrolase, family 3, N-terminal domain"/>
    <property type="match status" value="1"/>
</dbReference>